<sequence>MNEDGEHVVVGVDGSENSREAFRWAVRYAEKVGGHITALIAWSHTALYGVGALTLEEKGIDQAAEDTLSRLVSENLSGLDSHVTVTQKVRRGIPAQMLVNEAENADLLVVGSRGHGGVSGALLGSVSQHCVHYSPCPVVVVRYRANSSTGQ</sequence>
<protein>
    <submittedName>
        <fullName evidence="3">Universal stress protein UspA</fullName>
    </submittedName>
</protein>
<dbReference type="InParanoid" id="A0A2T0GVB6"/>
<feature type="domain" description="UspA" evidence="2">
    <location>
        <begin position="7"/>
        <end position="142"/>
    </location>
</feature>
<proteinExistence type="inferred from homology"/>
<dbReference type="Gene3D" id="3.40.50.620">
    <property type="entry name" value="HUPs"/>
    <property type="match status" value="1"/>
</dbReference>
<evidence type="ECO:0000259" key="2">
    <source>
        <dbReference type="Pfam" id="PF00582"/>
    </source>
</evidence>
<dbReference type="EMBL" id="PVSR01000020">
    <property type="protein sequence ID" value="PRW63051.1"/>
    <property type="molecule type" value="Genomic_DNA"/>
</dbReference>
<dbReference type="InterPro" id="IPR014729">
    <property type="entry name" value="Rossmann-like_a/b/a_fold"/>
</dbReference>
<evidence type="ECO:0000313" key="3">
    <source>
        <dbReference type="EMBL" id="PRW63051.1"/>
    </source>
</evidence>
<dbReference type="SUPFAM" id="SSF52402">
    <property type="entry name" value="Adenine nucleotide alpha hydrolases-like"/>
    <property type="match status" value="1"/>
</dbReference>
<gene>
    <name evidence="3" type="ORF">CEP50_12170</name>
</gene>
<evidence type="ECO:0000313" key="4">
    <source>
        <dbReference type="Proteomes" id="UP000239352"/>
    </source>
</evidence>
<reference evidence="3 4" key="1">
    <citation type="submission" date="2018-03" db="EMBL/GenBank/DDBJ databases">
        <title>Actinopolyspora mortivallis from Sahara, screening for active biomolecules.</title>
        <authorList>
            <person name="Selama O."/>
            <person name="Wellington E.M.H."/>
            <person name="Hacene H."/>
        </authorList>
    </citation>
    <scope>NUCLEOTIDE SEQUENCE [LARGE SCALE GENOMIC DNA]</scope>
    <source>
        <strain evidence="3 4">M5A</strain>
    </source>
</reference>
<dbReference type="PRINTS" id="PR01438">
    <property type="entry name" value="UNVRSLSTRESS"/>
</dbReference>
<dbReference type="InterPro" id="IPR006015">
    <property type="entry name" value="Universal_stress_UspA"/>
</dbReference>
<name>A0A2T0GVB6_ACTMO</name>
<dbReference type="PANTHER" id="PTHR31964">
    <property type="entry name" value="ADENINE NUCLEOTIDE ALPHA HYDROLASES-LIKE SUPERFAMILY PROTEIN"/>
    <property type="match status" value="1"/>
</dbReference>
<dbReference type="Pfam" id="PF00582">
    <property type="entry name" value="Usp"/>
    <property type="match status" value="1"/>
</dbReference>
<keyword evidence="4" id="KW-1185">Reference proteome</keyword>
<evidence type="ECO:0000256" key="1">
    <source>
        <dbReference type="ARBA" id="ARBA00008791"/>
    </source>
</evidence>
<dbReference type="PANTHER" id="PTHR31964:SF113">
    <property type="entry name" value="USPA DOMAIN-CONTAINING PROTEIN"/>
    <property type="match status" value="1"/>
</dbReference>
<accession>A0A2T0GVB6</accession>
<dbReference type="Proteomes" id="UP000239352">
    <property type="component" value="Unassembled WGS sequence"/>
</dbReference>
<dbReference type="RefSeq" id="WP_106114063.1">
    <property type="nucleotide sequence ID" value="NZ_PVSR01000020.1"/>
</dbReference>
<dbReference type="InterPro" id="IPR006016">
    <property type="entry name" value="UspA"/>
</dbReference>
<comment type="similarity">
    <text evidence="1">Belongs to the universal stress protein A family.</text>
</comment>
<dbReference type="AlphaFoldDB" id="A0A2T0GVB6"/>
<organism evidence="3 4">
    <name type="scientific">Actinopolyspora mortivallis</name>
    <dbReference type="NCBI Taxonomy" id="33906"/>
    <lineage>
        <taxon>Bacteria</taxon>
        <taxon>Bacillati</taxon>
        <taxon>Actinomycetota</taxon>
        <taxon>Actinomycetes</taxon>
        <taxon>Actinopolysporales</taxon>
        <taxon>Actinopolysporaceae</taxon>
        <taxon>Actinopolyspora</taxon>
    </lineage>
</organism>
<dbReference type="CDD" id="cd23659">
    <property type="entry name" value="USP_At3g01520-like"/>
    <property type="match status" value="1"/>
</dbReference>
<comment type="caution">
    <text evidence="3">The sequence shown here is derived from an EMBL/GenBank/DDBJ whole genome shotgun (WGS) entry which is preliminary data.</text>
</comment>